<evidence type="ECO:0000256" key="3">
    <source>
        <dbReference type="ARBA" id="ARBA00022989"/>
    </source>
</evidence>
<keyword evidence="7" id="KW-1185">Reference proteome</keyword>
<evidence type="ECO:0000313" key="7">
    <source>
        <dbReference type="Proteomes" id="UP000230423"/>
    </source>
</evidence>
<sequence length="129" mass="14708">MRPIVDRFFSQRLMILRRKIMVERQQLFMFLLGARILPFCPHWLLNICSPFVGITLLLHASTVLIGLIPYNVLCVRAGRVLAEVRSVHDVFDVTTILELVGVAIALVAIGLLSRRRRRNVPELPHTPSD</sequence>
<dbReference type="GO" id="GO:0016020">
    <property type="term" value="C:membrane"/>
    <property type="evidence" value="ECO:0007669"/>
    <property type="project" value="UniProtKB-SubCell"/>
</dbReference>
<dbReference type="AlphaFoldDB" id="A0A2G9THQ9"/>
<evidence type="ECO:0000256" key="2">
    <source>
        <dbReference type="ARBA" id="ARBA00022692"/>
    </source>
</evidence>
<feature type="transmembrane region" description="Helical" evidence="5">
    <location>
        <begin position="51"/>
        <end position="70"/>
    </location>
</feature>
<keyword evidence="4 5" id="KW-0472">Membrane</keyword>
<keyword evidence="2 5" id="KW-0812">Transmembrane</keyword>
<dbReference type="Proteomes" id="UP000230423">
    <property type="component" value="Unassembled WGS sequence"/>
</dbReference>
<dbReference type="PANTHER" id="PTHR43220">
    <property type="match status" value="1"/>
</dbReference>
<accession>A0A2G9THQ9</accession>
<evidence type="ECO:0000313" key="6">
    <source>
        <dbReference type="EMBL" id="PIO57428.1"/>
    </source>
</evidence>
<evidence type="ECO:0008006" key="8">
    <source>
        <dbReference type="Google" id="ProtNLM"/>
    </source>
</evidence>
<proteinExistence type="predicted"/>
<gene>
    <name evidence="6" type="ORF">TELCIR_21163</name>
</gene>
<dbReference type="OrthoDB" id="5844836at2759"/>
<dbReference type="InterPro" id="IPR045014">
    <property type="entry name" value="TM41A/B"/>
</dbReference>
<comment type="subcellular location">
    <subcellularLocation>
        <location evidence="1">Membrane</location>
        <topology evidence="1">Multi-pass membrane protein</topology>
    </subcellularLocation>
</comment>
<evidence type="ECO:0000256" key="5">
    <source>
        <dbReference type="SAM" id="Phobius"/>
    </source>
</evidence>
<evidence type="ECO:0000256" key="1">
    <source>
        <dbReference type="ARBA" id="ARBA00004141"/>
    </source>
</evidence>
<feature type="transmembrane region" description="Helical" evidence="5">
    <location>
        <begin position="90"/>
        <end position="112"/>
    </location>
</feature>
<organism evidence="6 7">
    <name type="scientific">Teladorsagia circumcincta</name>
    <name type="common">Brown stomach worm</name>
    <name type="synonym">Ostertagia circumcincta</name>
    <dbReference type="NCBI Taxonomy" id="45464"/>
    <lineage>
        <taxon>Eukaryota</taxon>
        <taxon>Metazoa</taxon>
        <taxon>Ecdysozoa</taxon>
        <taxon>Nematoda</taxon>
        <taxon>Chromadorea</taxon>
        <taxon>Rhabditida</taxon>
        <taxon>Rhabditina</taxon>
        <taxon>Rhabditomorpha</taxon>
        <taxon>Strongyloidea</taxon>
        <taxon>Trichostrongylidae</taxon>
        <taxon>Teladorsagia</taxon>
    </lineage>
</organism>
<evidence type="ECO:0000256" key="4">
    <source>
        <dbReference type="ARBA" id="ARBA00023136"/>
    </source>
</evidence>
<keyword evidence="3 5" id="KW-1133">Transmembrane helix</keyword>
<dbReference type="PANTHER" id="PTHR43220:SF21">
    <property type="entry name" value="TRANSMEMBRANE PROTEIN 41A"/>
    <property type="match status" value="1"/>
</dbReference>
<name>A0A2G9THQ9_TELCI</name>
<dbReference type="EMBL" id="KZ371215">
    <property type="protein sequence ID" value="PIO57428.1"/>
    <property type="molecule type" value="Genomic_DNA"/>
</dbReference>
<protein>
    <recommendedName>
        <fullName evidence="8">SNARE-like domain protein</fullName>
    </recommendedName>
</protein>
<reference evidence="6 7" key="1">
    <citation type="submission" date="2015-09" db="EMBL/GenBank/DDBJ databases">
        <title>Draft genome of the parasitic nematode Teladorsagia circumcincta isolate WARC Sus (inbred).</title>
        <authorList>
            <person name="Mitreva M."/>
        </authorList>
    </citation>
    <scope>NUCLEOTIDE SEQUENCE [LARGE SCALE GENOMIC DNA]</scope>
    <source>
        <strain evidence="6 7">S</strain>
    </source>
</reference>